<evidence type="ECO:0000313" key="2">
    <source>
        <dbReference type="Proteomes" id="UP000178681"/>
    </source>
</evidence>
<dbReference type="EMBL" id="MFJG01000021">
    <property type="protein sequence ID" value="OGG06789.1"/>
    <property type="molecule type" value="Genomic_DNA"/>
</dbReference>
<organism evidence="1 2">
    <name type="scientific">Candidatus Gottesmanbacteria bacterium RIFCSPHIGHO2_01_FULL_42_12</name>
    <dbReference type="NCBI Taxonomy" id="1798377"/>
    <lineage>
        <taxon>Bacteria</taxon>
        <taxon>Candidatus Gottesmaniibacteriota</taxon>
    </lineage>
</organism>
<protein>
    <submittedName>
        <fullName evidence="1">Uncharacterized protein</fullName>
    </submittedName>
</protein>
<dbReference type="Proteomes" id="UP000178681">
    <property type="component" value="Unassembled WGS sequence"/>
</dbReference>
<reference evidence="1 2" key="1">
    <citation type="journal article" date="2016" name="Nat. Commun.">
        <title>Thousands of microbial genomes shed light on interconnected biogeochemical processes in an aquifer system.</title>
        <authorList>
            <person name="Anantharaman K."/>
            <person name="Brown C.T."/>
            <person name="Hug L.A."/>
            <person name="Sharon I."/>
            <person name="Castelle C.J."/>
            <person name="Probst A.J."/>
            <person name="Thomas B.C."/>
            <person name="Singh A."/>
            <person name="Wilkins M.J."/>
            <person name="Karaoz U."/>
            <person name="Brodie E.L."/>
            <person name="Williams K.H."/>
            <person name="Hubbard S.S."/>
            <person name="Banfield J.F."/>
        </authorList>
    </citation>
    <scope>NUCLEOTIDE SEQUENCE [LARGE SCALE GENOMIC DNA]</scope>
</reference>
<dbReference type="STRING" id="1798377.A2872_00990"/>
<dbReference type="AlphaFoldDB" id="A0A1F5Z2U9"/>
<dbReference type="Pfam" id="PF13384">
    <property type="entry name" value="HTH_23"/>
    <property type="match status" value="1"/>
</dbReference>
<name>A0A1F5Z2U9_9BACT</name>
<dbReference type="SUPFAM" id="SSF46689">
    <property type="entry name" value="Homeodomain-like"/>
    <property type="match status" value="1"/>
</dbReference>
<sequence length="224" mass="26309">MARHEDRRKAIELRLRGFTYSEIRKELDLSKSTLSGWLTNYHLTKDQLKRVDKKKELQIEHYRQSCARRRKLIDDEVYNTQKAIWTPLSNRELFLAGLFLYWGEGTKVGSHIINISNSDPRVIKFALFWLKKCIKIPLNKIRVLVHLYSDMDIGRELDYWSKTLGIPRTNFTKPYVKSSTRAGLTYKSFGHGTCNITYLNVQVKREIMQTISAISDFYANIDII</sequence>
<gene>
    <name evidence="1" type="ORF">A2872_00990</name>
</gene>
<proteinExistence type="predicted"/>
<dbReference type="InterPro" id="IPR009057">
    <property type="entry name" value="Homeodomain-like_sf"/>
</dbReference>
<evidence type="ECO:0000313" key="1">
    <source>
        <dbReference type="EMBL" id="OGG06789.1"/>
    </source>
</evidence>
<comment type="caution">
    <text evidence="1">The sequence shown here is derived from an EMBL/GenBank/DDBJ whole genome shotgun (WGS) entry which is preliminary data.</text>
</comment>
<accession>A0A1F5Z2U9</accession>